<dbReference type="RefSeq" id="WP_235195200.1">
    <property type="nucleotide sequence ID" value="NZ_LR732308.1"/>
</dbReference>
<feature type="domain" description="Immunity MXAN-0049 protein" evidence="1">
    <location>
        <begin position="40"/>
        <end position="174"/>
    </location>
</feature>
<dbReference type="Pfam" id="PF07791">
    <property type="entry name" value="Imm11"/>
    <property type="match status" value="1"/>
</dbReference>
<keyword evidence="3" id="KW-1185">Reference proteome</keyword>
<proteinExistence type="predicted"/>
<reference evidence="2 3" key="1">
    <citation type="submission" date="2019-10" db="EMBL/GenBank/DDBJ databases">
        <authorList>
            <person name="Karimi E."/>
        </authorList>
    </citation>
    <scope>NUCLEOTIDE SEQUENCE [LARGE SCALE GENOMIC DNA]</scope>
    <source>
        <strain evidence="2">Exiguobacterium sp. 9Y</strain>
    </source>
</reference>
<dbReference type="EMBL" id="CABWKQ010000003">
    <property type="protein sequence ID" value="VWX33345.1"/>
    <property type="molecule type" value="Genomic_DNA"/>
</dbReference>
<dbReference type="Proteomes" id="UP000439752">
    <property type="component" value="Unassembled WGS sequence"/>
</dbReference>
<evidence type="ECO:0000313" key="2">
    <source>
        <dbReference type="EMBL" id="VWX33345.1"/>
    </source>
</evidence>
<protein>
    <recommendedName>
        <fullName evidence="1">Immunity MXAN-0049 protein domain-containing protein</fullName>
    </recommendedName>
</protein>
<evidence type="ECO:0000259" key="1">
    <source>
        <dbReference type="Pfam" id="PF07791"/>
    </source>
</evidence>
<dbReference type="InterPro" id="IPR012433">
    <property type="entry name" value="Imm11"/>
</dbReference>
<evidence type="ECO:0000313" key="3">
    <source>
        <dbReference type="Proteomes" id="UP000439752"/>
    </source>
</evidence>
<gene>
    <name evidence="2" type="ORF">EXIGUO9Y_110146</name>
</gene>
<name>A0A653I356_9BACL</name>
<dbReference type="AlphaFoldDB" id="A0A653I356"/>
<organism evidence="2 3">
    <name type="scientific">Exiguobacterium oxidotolerans</name>
    <dbReference type="NCBI Taxonomy" id="223958"/>
    <lineage>
        <taxon>Bacteria</taxon>
        <taxon>Bacillati</taxon>
        <taxon>Bacillota</taxon>
        <taxon>Bacilli</taxon>
        <taxon>Bacillales</taxon>
        <taxon>Bacillales Family XII. Incertae Sedis</taxon>
        <taxon>Exiguobacterium</taxon>
    </lineage>
</organism>
<accession>A0A653I356</accession>
<sequence>MNKVQVWSEQPMGKGWRAQCHHQIDRHRFTTGEWFLNASLLAFSIEQDADMLPDVLPNVLNIPLVSERMKQALEQFTPFSVQCLRVQLQTRSGWSNYYLINILAVRRVEHLHKTNIFRPIGKKYVYFMTERLVQDSLGVHHLLRDELTDRIFVSSQLARYLERLTVTGIQFDEINRMEELI</sequence>